<dbReference type="EMBL" id="WMEX01000006">
    <property type="protein sequence ID" value="MYL27392.1"/>
    <property type="molecule type" value="Genomic_DNA"/>
</dbReference>
<keyword evidence="9" id="KW-1185">Reference proteome</keyword>
<dbReference type="Pfam" id="PF00700">
    <property type="entry name" value="Flagellin_C"/>
    <property type="match status" value="1"/>
</dbReference>
<feature type="domain" description="Flagellin N-terminal" evidence="6">
    <location>
        <begin position="3"/>
        <end position="138"/>
    </location>
</feature>
<evidence type="ECO:0000256" key="3">
    <source>
        <dbReference type="ARBA" id="ARBA00005709"/>
    </source>
</evidence>
<evidence type="ECO:0000313" key="9">
    <source>
        <dbReference type="Proteomes" id="UP000460751"/>
    </source>
</evidence>
<evidence type="ECO:0000256" key="2">
    <source>
        <dbReference type="ARBA" id="ARBA00004613"/>
    </source>
</evidence>
<dbReference type="GO" id="GO:0071973">
    <property type="term" value="P:bacterial-type flagellum-dependent cell motility"/>
    <property type="evidence" value="ECO:0007669"/>
    <property type="project" value="InterPro"/>
</dbReference>
<dbReference type="Proteomes" id="UP000460751">
    <property type="component" value="Unassembled WGS sequence"/>
</dbReference>
<evidence type="ECO:0000256" key="1">
    <source>
        <dbReference type="ARBA" id="ARBA00004365"/>
    </source>
</evidence>
<dbReference type="GO" id="GO:0009424">
    <property type="term" value="C:bacterial-type flagellum hook"/>
    <property type="evidence" value="ECO:0007669"/>
    <property type="project" value="InterPro"/>
</dbReference>
<protein>
    <submittedName>
        <fullName evidence="8">Flagellar hook-associated protein 3</fullName>
    </submittedName>
</protein>
<evidence type="ECO:0000259" key="7">
    <source>
        <dbReference type="Pfam" id="PF00700"/>
    </source>
</evidence>
<evidence type="ECO:0000259" key="6">
    <source>
        <dbReference type="Pfam" id="PF00669"/>
    </source>
</evidence>
<dbReference type="PANTHER" id="PTHR42792:SF1">
    <property type="entry name" value="FLAGELLAR HOOK-ASSOCIATED PROTEIN 3"/>
    <property type="match status" value="1"/>
</dbReference>
<feature type="domain" description="Flagellin C-terminal" evidence="7">
    <location>
        <begin position="326"/>
        <end position="400"/>
    </location>
</feature>
<dbReference type="InterPro" id="IPR001492">
    <property type="entry name" value="Flagellin"/>
</dbReference>
<comment type="caution">
    <text evidence="8">The sequence shown here is derived from an EMBL/GenBank/DDBJ whole genome shotgun (WGS) entry which is preliminary data.</text>
</comment>
<comment type="subcellular location">
    <subcellularLocation>
        <location evidence="1">Bacterial flagellum</location>
    </subcellularLocation>
    <subcellularLocation>
        <location evidence="2">Secreted</location>
    </subcellularLocation>
</comment>
<keyword evidence="8" id="KW-0966">Cell projection</keyword>
<comment type="similarity">
    <text evidence="3">Belongs to the bacterial flagellin family.</text>
</comment>
<dbReference type="InterPro" id="IPR046358">
    <property type="entry name" value="Flagellin_C"/>
</dbReference>
<dbReference type="SUPFAM" id="SSF64518">
    <property type="entry name" value="Phase 1 flagellin"/>
    <property type="match status" value="1"/>
</dbReference>
<dbReference type="RefSeq" id="WP_160899120.1">
    <property type="nucleotide sequence ID" value="NZ_WMEX01000006.1"/>
</dbReference>
<dbReference type="AlphaFoldDB" id="A0A9X4YD00"/>
<keyword evidence="5" id="KW-0975">Bacterial flagellum</keyword>
<sequence length="406" mass="44797">MRVSTSQIFNQGIQQFQNLNAQQARTQEQVATGKEVLSPSDDPVASTRIVQLKDDLARSEQYQDTLDMTQTRLEREDGTLSSYTDALARTRELMVQAGSGSLSESDRESIAQELRQVKGQMVSLANTQGPEGEFLFAGFQGGEKPFGEDVSGNIEYRGDSGERSVQIDDGVTIKVNDNGRETFEAIPSDRPTFNTRAAQNNEGSGRISSGVVTDREEFEQFYPDDLVVTFDEVSGNTEYTVKSQRTGEEFISGEDYVSGNPIEVNGMRFEVSGEPKKDDSFTVTSGDQQSIFGTMEKMIEGLETHPNTPEGREALEDTIDQGLANLQNAEDRATEIQAGVGTRLNTVESTKEFLKDSDLLAQETLSDLEDVDYAEAISRLTQQNFTLQAAQQSFARISRLSLFDAL</sequence>
<dbReference type="Gene3D" id="1.20.1330.10">
    <property type="entry name" value="f41 fragment of flagellin, N-terminal domain"/>
    <property type="match status" value="2"/>
</dbReference>
<dbReference type="Pfam" id="PF00669">
    <property type="entry name" value="Flagellin_N"/>
    <property type="match status" value="1"/>
</dbReference>
<evidence type="ECO:0000256" key="4">
    <source>
        <dbReference type="ARBA" id="ARBA00022525"/>
    </source>
</evidence>
<evidence type="ECO:0000256" key="5">
    <source>
        <dbReference type="ARBA" id="ARBA00023143"/>
    </source>
</evidence>
<dbReference type="InterPro" id="IPR013384">
    <property type="entry name" value="Flagell_FlgL"/>
</dbReference>
<dbReference type="GO" id="GO:0005576">
    <property type="term" value="C:extracellular region"/>
    <property type="evidence" value="ECO:0007669"/>
    <property type="project" value="UniProtKB-SubCell"/>
</dbReference>
<proteinExistence type="inferred from homology"/>
<keyword evidence="8" id="KW-0969">Cilium</keyword>
<evidence type="ECO:0000313" key="8">
    <source>
        <dbReference type="EMBL" id="MYL27392.1"/>
    </source>
</evidence>
<name>A0A9X4YD00_9GAMM</name>
<keyword evidence="8" id="KW-0282">Flagellum</keyword>
<dbReference type="InterPro" id="IPR001029">
    <property type="entry name" value="Flagellin_N"/>
</dbReference>
<dbReference type="NCBIfam" id="TIGR02550">
    <property type="entry name" value="flagell_flgL"/>
    <property type="match status" value="1"/>
</dbReference>
<keyword evidence="4" id="KW-0964">Secreted</keyword>
<organism evidence="8 9">
    <name type="scientific">Vreelandella halophila</name>
    <dbReference type="NCBI Taxonomy" id="86177"/>
    <lineage>
        <taxon>Bacteria</taxon>
        <taxon>Pseudomonadati</taxon>
        <taxon>Pseudomonadota</taxon>
        <taxon>Gammaproteobacteria</taxon>
        <taxon>Oceanospirillales</taxon>
        <taxon>Halomonadaceae</taxon>
        <taxon>Vreelandella</taxon>
    </lineage>
</organism>
<dbReference type="OrthoDB" id="9768249at2"/>
<gene>
    <name evidence="8" type="primary">flgL</name>
    <name evidence="8" type="ORF">GLW01_11365</name>
</gene>
<reference evidence="8 9" key="1">
    <citation type="submission" date="2019-11" db="EMBL/GenBank/DDBJ databases">
        <title>Genome sequences of 17 halophilic strains isolated from different environments.</title>
        <authorList>
            <person name="Furrow R.E."/>
        </authorList>
    </citation>
    <scope>NUCLEOTIDE SEQUENCE [LARGE SCALE GENOMIC DNA]</scope>
    <source>
        <strain evidence="8 9">22507_15_FS</strain>
    </source>
</reference>
<accession>A0A9X4YD00</accession>
<dbReference type="PANTHER" id="PTHR42792">
    <property type="entry name" value="FLAGELLIN"/>
    <property type="match status" value="1"/>
</dbReference>
<dbReference type="GO" id="GO:0005198">
    <property type="term" value="F:structural molecule activity"/>
    <property type="evidence" value="ECO:0007669"/>
    <property type="project" value="InterPro"/>
</dbReference>